<keyword evidence="7" id="KW-1185">Reference proteome</keyword>
<evidence type="ECO:0000256" key="2">
    <source>
        <dbReference type="ARBA" id="ARBA00023125"/>
    </source>
</evidence>
<dbReference type="PROSITE" id="PS51077">
    <property type="entry name" value="HTH_ICLR"/>
    <property type="match status" value="1"/>
</dbReference>
<evidence type="ECO:0000259" key="5">
    <source>
        <dbReference type="PROSITE" id="PS51078"/>
    </source>
</evidence>
<dbReference type="SUPFAM" id="SSF46785">
    <property type="entry name" value="Winged helix' DNA-binding domain"/>
    <property type="match status" value="1"/>
</dbReference>
<evidence type="ECO:0000256" key="3">
    <source>
        <dbReference type="ARBA" id="ARBA00023163"/>
    </source>
</evidence>
<evidence type="ECO:0000313" key="7">
    <source>
        <dbReference type="Proteomes" id="UP000738431"/>
    </source>
</evidence>
<dbReference type="Gene3D" id="3.30.450.40">
    <property type="match status" value="1"/>
</dbReference>
<keyword evidence="3" id="KW-0804">Transcription</keyword>
<evidence type="ECO:0000256" key="1">
    <source>
        <dbReference type="ARBA" id="ARBA00023015"/>
    </source>
</evidence>
<sequence length="250" mass="27299">MSIAVLDRAFSILEVMARSGRPLSLAELAEESRLPKPTVHRILHSLRELGYLEPGIARGSFILSERLSSLREHGRDAALRTKVNPAMERLRDAFDETVNLGLLEGVYVRYAHVVETDQALRWIVKPGARDLFYTTALGRAIVAHLPEERQARLVAKVCADMPARGRSAARKRLEAELEATRERGYALEEEETVEGVACMAISLAAHAEPLAGISVAVPVTRFPAKRRQALSSALCQTATAADLAEGGARA</sequence>
<dbReference type="PROSITE" id="PS51078">
    <property type="entry name" value="ICLR_ED"/>
    <property type="match status" value="1"/>
</dbReference>
<proteinExistence type="predicted"/>
<feature type="domain" description="HTH iclR-type" evidence="4">
    <location>
        <begin position="3"/>
        <end position="65"/>
    </location>
</feature>
<keyword evidence="1" id="KW-0805">Transcription regulation</keyword>
<feature type="domain" description="IclR-ED" evidence="5">
    <location>
        <begin position="66"/>
        <end position="247"/>
    </location>
</feature>
<dbReference type="InterPro" id="IPR029016">
    <property type="entry name" value="GAF-like_dom_sf"/>
</dbReference>
<dbReference type="SMART" id="SM00346">
    <property type="entry name" value="HTH_ICLR"/>
    <property type="match status" value="1"/>
</dbReference>
<dbReference type="Gene3D" id="1.10.10.10">
    <property type="entry name" value="Winged helix-like DNA-binding domain superfamily/Winged helix DNA-binding domain"/>
    <property type="match status" value="1"/>
</dbReference>
<dbReference type="Proteomes" id="UP000738431">
    <property type="component" value="Chromosome"/>
</dbReference>
<dbReference type="InterPro" id="IPR036390">
    <property type="entry name" value="WH_DNA-bd_sf"/>
</dbReference>
<dbReference type="InterPro" id="IPR005471">
    <property type="entry name" value="Tscrpt_reg_IclR_N"/>
</dbReference>
<dbReference type="InterPro" id="IPR050707">
    <property type="entry name" value="HTH_MetabolicPath_Reg"/>
</dbReference>
<dbReference type="PANTHER" id="PTHR30136">
    <property type="entry name" value="HELIX-TURN-HELIX TRANSCRIPTIONAL REGULATOR, ICLR FAMILY"/>
    <property type="match status" value="1"/>
</dbReference>
<dbReference type="PANTHER" id="PTHR30136:SF24">
    <property type="entry name" value="HTH-TYPE TRANSCRIPTIONAL REPRESSOR ALLR"/>
    <property type="match status" value="1"/>
</dbReference>
<gene>
    <name evidence="6" type="ORF">K1X11_011775</name>
</gene>
<accession>A0ABZ1CEJ8</accession>
<keyword evidence="2" id="KW-0238">DNA-binding</keyword>
<dbReference type="Pfam" id="PF01614">
    <property type="entry name" value="IclR_C"/>
    <property type="match status" value="1"/>
</dbReference>
<dbReference type="Pfam" id="PF09339">
    <property type="entry name" value="HTH_IclR"/>
    <property type="match status" value="1"/>
</dbReference>
<name>A0ABZ1CEJ8_9BACT</name>
<dbReference type="InterPro" id="IPR036388">
    <property type="entry name" value="WH-like_DNA-bd_sf"/>
</dbReference>
<dbReference type="InterPro" id="IPR014757">
    <property type="entry name" value="Tscrpt_reg_IclR_C"/>
</dbReference>
<dbReference type="RefSeq" id="WP_221031988.1">
    <property type="nucleotide sequence ID" value="NZ_CP139781.1"/>
</dbReference>
<dbReference type="EMBL" id="CP139781">
    <property type="protein sequence ID" value="WRQ90089.1"/>
    <property type="molecule type" value="Genomic_DNA"/>
</dbReference>
<protein>
    <submittedName>
        <fullName evidence="6">IclR family transcriptional regulator</fullName>
    </submittedName>
</protein>
<evidence type="ECO:0000313" key="6">
    <source>
        <dbReference type="EMBL" id="WRQ90089.1"/>
    </source>
</evidence>
<evidence type="ECO:0000259" key="4">
    <source>
        <dbReference type="PROSITE" id="PS51077"/>
    </source>
</evidence>
<organism evidence="6 7">
    <name type="scientific">Actomonas aquatica</name>
    <dbReference type="NCBI Taxonomy" id="2866162"/>
    <lineage>
        <taxon>Bacteria</taxon>
        <taxon>Pseudomonadati</taxon>
        <taxon>Verrucomicrobiota</taxon>
        <taxon>Opitutia</taxon>
        <taxon>Opitutales</taxon>
        <taxon>Opitutaceae</taxon>
        <taxon>Actomonas</taxon>
    </lineage>
</organism>
<dbReference type="SUPFAM" id="SSF55781">
    <property type="entry name" value="GAF domain-like"/>
    <property type="match status" value="1"/>
</dbReference>
<reference evidence="6 7" key="1">
    <citation type="submission" date="2023-12" db="EMBL/GenBank/DDBJ databases">
        <title>Description of an unclassified Opitutus bacterium of Verrucomicrobiota.</title>
        <authorList>
            <person name="Zhang D.-F."/>
        </authorList>
    </citation>
    <scope>NUCLEOTIDE SEQUENCE [LARGE SCALE GENOMIC DNA]</scope>
    <source>
        <strain evidence="6 7">WL0086</strain>
    </source>
</reference>